<dbReference type="InterPro" id="IPR020845">
    <property type="entry name" value="AMP-binding_CS"/>
</dbReference>
<feature type="domain" description="Carrier" evidence="6">
    <location>
        <begin position="5150"/>
        <end position="5226"/>
    </location>
</feature>
<dbReference type="InterPro" id="IPR000873">
    <property type="entry name" value="AMP-dep_synth/lig_dom"/>
</dbReference>
<dbReference type="PROSITE" id="PS50075">
    <property type="entry name" value="CARRIER"/>
    <property type="match status" value="6"/>
</dbReference>
<feature type="domain" description="Carrier" evidence="6">
    <location>
        <begin position="106"/>
        <end position="182"/>
    </location>
</feature>
<proteinExistence type="inferred from homology"/>
<dbReference type="GO" id="GO:0043041">
    <property type="term" value="P:amino acid activation for nonribosomal peptide biosynthetic process"/>
    <property type="evidence" value="ECO:0007669"/>
    <property type="project" value="TreeGrafter"/>
</dbReference>
<dbReference type="Pfam" id="PF00668">
    <property type="entry name" value="Condensation"/>
    <property type="match status" value="7"/>
</dbReference>
<evidence type="ECO:0000256" key="1">
    <source>
        <dbReference type="ARBA" id="ARBA00022450"/>
    </source>
</evidence>
<dbReference type="InterPro" id="IPR020806">
    <property type="entry name" value="PKS_PP-bd"/>
</dbReference>
<evidence type="ECO:0000256" key="5">
    <source>
        <dbReference type="SAM" id="MobiDB-lite"/>
    </source>
</evidence>
<evidence type="ECO:0000256" key="4">
    <source>
        <dbReference type="ARBA" id="ARBA00029454"/>
    </source>
</evidence>
<keyword evidence="1" id="KW-0596">Phosphopantetheine</keyword>
<dbReference type="Pfam" id="PF00550">
    <property type="entry name" value="PP-binding"/>
    <property type="match status" value="6"/>
</dbReference>
<evidence type="ECO:0000259" key="6">
    <source>
        <dbReference type="PROSITE" id="PS50075"/>
    </source>
</evidence>
<name>A0AAJ0FWC9_9HYPO</name>
<dbReference type="PANTHER" id="PTHR45527">
    <property type="entry name" value="NONRIBOSOMAL PEPTIDE SYNTHETASE"/>
    <property type="match status" value="1"/>
</dbReference>
<dbReference type="FunFam" id="3.30.559.30:FF:000003">
    <property type="entry name" value="Nonribosomal peptide synthase SidD"/>
    <property type="match status" value="4"/>
</dbReference>
<accession>A0AAJ0FWC9</accession>
<dbReference type="GO" id="GO:0016874">
    <property type="term" value="F:ligase activity"/>
    <property type="evidence" value="ECO:0007669"/>
    <property type="project" value="UniProtKB-KW"/>
</dbReference>
<dbReference type="InterPro" id="IPR001242">
    <property type="entry name" value="Condensation_dom"/>
</dbReference>
<dbReference type="Gene3D" id="3.40.50.12780">
    <property type="entry name" value="N-terminal domain of ligase-like"/>
    <property type="match status" value="5"/>
</dbReference>
<evidence type="ECO:0000256" key="2">
    <source>
        <dbReference type="ARBA" id="ARBA00022553"/>
    </source>
</evidence>
<keyword evidence="2" id="KW-0597">Phosphoprotein</keyword>
<feature type="domain" description="Carrier" evidence="6">
    <location>
        <begin position="6254"/>
        <end position="6331"/>
    </location>
</feature>
<dbReference type="FunFam" id="3.30.300.30:FF:000015">
    <property type="entry name" value="Nonribosomal peptide synthase SidD"/>
    <property type="match status" value="5"/>
</dbReference>
<dbReference type="InterPro" id="IPR006162">
    <property type="entry name" value="Ppantetheine_attach_site"/>
</dbReference>
<dbReference type="FunFam" id="1.10.1200.10:FF:000005">
    <property type="entry name" value="Nonribosomal peptide synthetase 1"/>
    <property type="match status" value="3"/>
</dbReference>
<comment type="caution">
    <text evidence="7">The sequence shown here is derived from an EMBL/GenBank/DDBJ whole genome shotgun (WGS) entry which is preliminary data.</text>
</comment>
<evidence type="ECO:0000313" key="7">
    <source>
        <dbReference type="EMBL" id="KAK2591375.1"/>
    </source>
</evidence>
<dbReference type="FunFam" id="3.40.50.12780:FF:000014">
    <property type="entry name" value="Nonribosomal peptide synthetase 1"/>
    <property type="match status" value="2"/>
</dbReference>
<reference evidence="7" key="1">
    <citation type="submission" date="2023-06" db="EMBL/GenBank/DDBJ databases">
        <title>Conoideocrella luteorostrata (Hypocreales: Clavicipitaceae), a potential biocontrol fungus for elongate hemlock scale in United States Christmas tree production areas.</title>
        <authorList>
            <person name="Barrett H."/>
            <person name="Lovett B."/>
            <person name="Macias A.M."/>
            <person name="Stajich J.E."/>
            <person name="Kasson M.T."/>
        </authorList>
    </citation>
    <scope>NUCLEOTIDE SEQUENCE</scope>
    <source>
        <strain evidence="7">ARSEF 14590</strain>
    </source>
</reference>
<dbReference type="NCBIfam" id="TIGR01733">
    <property type="entry name" value="AA-adenyl-dom"/>
    <property type="match status" value="4"/>
</dbReference>
<dbReference type="SUPFAM" id="SSF56801">
    <property type="entry name" value="Acetyl-CoA synthetase-like"/>
    <property type="match status" value="6"/>
</dbReference>
<dbReference type="InterPro" id="IPR009081">
    <property type="entry name" value="PP-bd_ACP"/>
</dbReference>
<dbReference type="GO" id="GO:0031177">
    <property type="term" value="F:phosphopantetheine binding"/>
    <property type="evidence" value="ECO:0007669"/>
    <property type="project" value="InterPro"/>
</dbReference>
<dbReference type="Gene3D" id="3.30.300.30">
    <property type="match status" value="6"/>
</dbReference>
<keyword evidence="8" id="KW-1185">Reference proteome</keyword>
<feature type="domain" description="Carrier" evidence="6">
    <location>
        <begin position="4059"/>
        <end position="4135"/>
    </location>
</feature>
<organism evidence="7 8">
    <name type="scientific">Conoideocrella luteorostrata</name>
    <dbReference type="NCBI Taxonomy" id="1105319"/>
    <lineage>
        <taxon>Eukaryota</taxon>
        <taxon>Fungi</taxon>
        <taxon>Dikarya</taxon>
        <taxon>Ascomycota</taxon>
        <taxon>Pezizomycotina</taxon>
        <taxon>Sordariomycetes</taxon>
        <taxon>Hypocreomycetidae</taxon>
        <taxon>Hypocreales</taxon>
        <taxon>Clavicipitaceae</taxon>
        <taxon>Conoideocrella</taxon>
    </lineage>
</organism>
<dbReference type="NCBIfam" id="NF003417">
    <property type="entry name" value="PRK04813.1"/>
    <property type="match status" value="6"/>
</dbReference>
<dbReference type="InterPro" id="IPR045851">
    <property type="entry name" value="AMP-bd_C_sf"/>
</dbReference>
<dbReference type="InterPro" id="IPR023213">
    <property type="entry name" value="CAT-like_dom_sf"/>
</dbReference>
<comment type="similarity">
    <text evidence="4">Belongs to the NRP synthetase family.</text>
</comment>
<keyword evidence="3" id="KW-0436">Ligase</keyword>
<dbReference type="GO" id="GO:0005737">
    <property type="term" value="C:cytoplasm"/>
    <property type="evidence" value="ECO:0007669"/>
    <property type="project" value="TreeGrafter"/>
</dbReference>
<dbReference type="PROSITE" id="PS00012">
    <property type="entry name" value="PHOSPHOPANTETHEINE"/>
    <property type="match status" value="5"/>
</dbReference>
<dbReference type="CDD" id="cd05918">
    <property type="entry name" value="A_NRPS_SidN3_like"/>
    <property type="match status" value="5"/>
</dbReference>
<dbReference type="CDD" id="cd19545">
    <property type="entry name" value="FUM14_C_NRPS-like"/>
    <property type="match status" value="4"/>
</dbReference>
<dbReference type="Gene3D" id="1.10.1200.10">
    <property type="entry name" value="ACP-like"/>
    <property type="match status" value="6"/>
</dbReference>
<dbReference type="InterPro" id="IPR010071">
    <property type="entry name" value="AA_adenyl_dom"/>
</dbReference>
<dbReference type="PROSITE" id="PS00455">
    <property type="entry name" value="AMP_BINDING"/>
    <property type="match status" value="5"/>
</dbReference>
<feature type="domain" description="Carrier" evidence="6">
    <location>
        <begin position="2269"/>
        <end position="2345"/>
    </location>
</feature>
<dbReference type="Gene3D" id="3.30.559.30">
    <property type="entry name" value="Nonribosomal peptide synthetase, condensation domain"/>
    <property type="match status" value="8"/>
</dbReference>
<dbReference type="Gene3D" id="3.30.559.10">
    <property type="entry name" value="Chloramphenicol acetyltransferase-like domain"/>
    <property type="match status" value="7"/>
</dbReference>
<dbReference type="SMART" id="SM00823">
    <property type="entry name" value="PKS_PP"/>
    <property type="match status" value="5"/>
</dbReference>
<dbReference type="CDD" id="cd19542">
    <property type="entry name" value="CT_NRPS-like"/>
    <property type="match status" value="1"/>
</dbReference>
<feature type="region of interest" description="Disordered" evidence="5">
    <location>
        <begin position="92"/>
        <end position="112"/>
    </location>
</feature>
<evidence type="ECO:0000256" key="3">
    <source>
        <dbReference type="ARBA" id="ARBA00022598"/>
    </source>
</evidence>
<sequence>MRDIVEQEKVSSYPFLLSTGSKKAMSTLPMTMPTGARVLPMAGDVERELAKYLPGYMVPKVVIAMRKLPMTATGKLDRRRLREIGGSFSVQQLAERQTERQGPKRQPRTKAERQMQQVWSQLLGINPELINLEDNFFRLGGDSITAMRLVSEMRKHGVELAVADIFRYPTLERTVYHGFDLPQIAPDVPKAFSLLLNPIDVASFVQDVSFSLQLEPSIVVEDAYPCTPLQEGLLSLSMKCPGDYVTQNVLELASELDVEAFRKAWGEVTRKMAILRTRVTQYRSFLVQVVLSEDIRWHEGTDLDEYLEADKRSSMTFDQPLVRCAIIKDSTASCKWFVLTIHHALYDDWSLSLIMDAVYRAYRGQLVDSGPQLSSFINYILEQDNEDATNYWKSALAGYIHNQFPPLPPGVRQSRVEKTIQGEIPVSPRQQSDITVSNLLRAAWALVAGSMTNSQDVVFGMTTSGRAAKVPGVSKMAAPTIATIPVRVKWSKGQNVSRYVETVQNQAAEMIPFEQVGLQKIAKLCHGSQQACQFQTLLIIHTSNPDSLQNDFGRWEDQKSQSSINTYPLMLDLQPGLRSITVLATFDQNVIEESTVQILLERLHFVYVQLAQADHDLDVADVNLVTEQDLQQIWRWNSKVPVRVERCVHELVQEVIQSQPDAPALCAWDGELTYKELDNRATTLAGHLAHFGVEPGVLVPLCFEKSMWTAVATLGVLMAGGGFVLLDPSLPEQRLAAIVRQIEPKLILSSSVNVALSSRLSQKVLVLSSDLFQGQTVASSKIIRQPSPTDVMYVVFTSGSTGTPKGVKISHQNMASALHHQMTPLGFNPSARYFDFTSYSFDTAISNIFATLASGGCLCVPSDQNRKTNLAASMKSFRANLVELIPTVARTLAPQEMSGLQSIMFGGEDVVLHDVERWWDTTKVINTYGPSECTPTSTINISSLSPRQATGIGYGAGAVTWIVDPENHHHLLPVGCIGELLLEGPIVGLGYLDNNEKTAAAFIKDPKWLQQGAPGQEGRRGRLYKTGDLVRYRGDGSLSFLGRKDDQVKIRGQRIELSEIETHIQKALASKSGFQAVALVLTPRDCADPILVAFISGPSHSQSAGLAAASHEDLLQVTQGVEDMLYTNLPSYMVPSVFLETEIIPTTSTGKTDRRTLCTQAACMTKEELASKHILRDRKYCKPESTAEKQLQKLWSSVLGIDSSSISADDSFLRIGGDSIQSMRLAGAARELGLLLTVADIFKYPKLRDLARVLSVHESESIKQEPFSLLGSGIDRTTARSDIAKLCCESADRVLDAFPCTPLQEGLLAMSHKNPGAYIYHNEYLLPSHVDISRFKKACETVVAETSILRTRIVDLAHSGLVQVVIDEAIDWDGHLGDEPDSMLMGLGTRLALFGMTTSTDTGRLVFRLVLHHALYDGWSFPMMLDAIEDAYKGGRQNLESVPFSSFVRHLVATDKDKSSNYWRSYLEGYEGASFPVLPTLNYSPQADGSIQHTISNIEWPSLDITAATVIRTGWSLLQGSRTGRDDVIYGATVTGRQAAVPGIDRIIGPTIATVPVRTILDWDATVGDLFSRLQLQALESTAFEQAGLQNIRKLSEDAEMACSFQTLLVIQPIESDEGHDQPQKLFQNRRNTQGHNDPAIFNTYGMTVACDFSNCDVQVYLSYDTNVVSYAEAHQLLRGLEHILHQLCKPGVELKQLKDVTTVTEQDLCQLWERNSTVPQPVHAFVHDLIAETVQNRLQAPAVCAWDDDLVYSQLTYGELDRLSTHLACQLSRLAVGPGDIIPLFFGRSIWTSVAMLGVMKTGAASVVLDTAQPLERLQAIVQQVSPTTILASTLGEAIAVQLRDSAKVIVVSQDYFASSHGDTHTSLPQSTGTPSDPLYIVFTSGTTGIPKGVVVSHASFSSASVYQRQALGYTVDDRVLDFASPAFDLFWSNYLNTFITGCCLCTPTDSQRKDNLAGFIADQKITFAHLTPSTARLLRSNLAPTMTTLVLGGELVPREDFDSLGSLVDIKITYGPSECSPTSTIMDTTKLDWATGDIGEPVGLCAWVVHPVTHRLVPAGSIGELWLEGPLVASGYINNTKMTASAFVEDPPWLLQGGPGVPGRRGRVYRTGDLVRYNNNGMIHFIGRKDNQVKVRGQRVELGEVEAHMKQVLAHMPAVQVVVEVVTMRNSANPILVAFVSLPGFEGNVSDTKGAQDALKAAVSAMVEGMDQQLANRVPAYMIPSAYFPISSLPVTATGKLDRRKLRNFAATLNLAESTTYEKKRIAPSNKTETLLATVWAQTLNISYDSISIDLPFTKMGGDSISAMQVVSRSRMNGLQLTVSDILRHLTIEKIAPYSRLLHPNITQHNGRVEEDEQQWQLSPIQNMFFLAHPLGLNHFNQSFAFRLKATVPAAQLQIAAETTVSRHAMLRARFRRDTQGKWQQYTIGYAENAFSFKTHRLETEEQACFIMRERQKTLDIEAGPVFAIDYLKVGDDTSDNNANTFVLFTAHHLVIDLVSWRILWYEIEQVMKRAPVPPTTSTSFRSWVCTQELQSRVEDQRQLLPFELVTEFDTWGVASSDNTQSMASDIHICLDTSTTSLLLGKSNDCMQTDPVDIMVAILSLSFYQYFPERRAPAIFIEGHGREPSDDTVIDLSATVGWFTTICPVQAPLRQDSTLFDAVKFVKDARRRTPGKGLPYCNRRYGTAYQAKHEPVEFLFNYAGIYQHLESEESLFSPLEIDLMESSPDTCRTALVEMNSDVTLGKFHLSISMHNHMKHRDRLEQWAHSLDKQFKIALHTLANAGAMATLVDYPLLAVSYEALQSIMTHLGSMGLPLDSVADIFPCTPLQEGIHLSTAKNPTSYRIVNIWKCLGSSGTGQVDIDRLENAWRLAVARHSVFRILCVEAAGYKGFLQVQLRHSPANILRKFSGQECPEKYLRNLEWPLLRRNEPEYAITTCAGATGEVACRVDISHALIDATSFAILLADVKKAYSDKLSKQSAPSLSQVVGQIMKIPALEKLEYWKNYLLGVEPCRLPSTLLPTEVRDEFQQGYCHIPSFATDRLHLFCQTRNLTCSTVLHVAWAVVLSQLTGKQDVCFGYLASGRDVSIEGVEDVVGPLVNLLIGRVNVGLPLSEALESAKRDSIDHFAFQHVSLAELQQEMGLQGEQLFTTAITIRQDLDENDDVPGECLSFESADGEDPHEFDIVLGVVMDGPSTEVVLNYNMRKISQSLADEAADILEAAITYLTDTNNESLEEPLHRVFFQYAAGVAETVASSIWKEWMQGLETIHFPTLPHPGYRSQAHAREDYEISDISIGQDKISTTATLWAGWAILLSTYANTSDAVFGSITSSSTAESGVQNRNPLSIMPVRIKVDQDQSIGDMLDGVAAICNKMTHFRRISPHWLRRISDEGEQMCSFQSSLDVRVAPCEALSEKYPETAGSPPLRLACTVAEASVHLTVQFDDQVLDRIQVQRAIRQFEAIIRQLCNPRAHMAAIQSIDVTSEQDMRQIWQWNATVPHTAQICVHDIIAETVKLQPQSQAICAWDGDLTFAELDVLSTQLAVYLTQTLSVGPGSIISLCFEKSMWMPVAMLGVMKAGGASVAMDTTQPVERLREIVRQATSTIILSSTANEMLAHSLVDSHKPESVVVLAERVLQKDHSVECQAPVTAVTPQDTLYVVFTSGSTGTPKGIAISHANFSSAILHQKDYLCYRPSSRVFDFASYAFDVAWFNVLFTLRVGGCLCIPSEKDRRDNISGAIRRLKANYAELTATVGRLIKPSEVPCLQTIQFCGERLTLPVLDQWSHIQELFQCYGPAECTAATTINRITEVGNQNPHVGKGYGTVTWVVSTQRDGLAFVGEVGELWVEGPLVAQGYLNDPSRTSMSFVEDPTWLLQGGPGVPGRHGRLYRTGDLVRCDNEGNLHFVGRKDDQVKIRGQRIELGEIEAHIKRTMPSVAPDLQIVVDVATLQGNVDPTLVAFIHLSSHAEDGPHGVEELGDGQDRSQCLSAAASQLVQGLDEKLASIIPSYMIPSACLVIESMPTTATGKTDRKTLRAMVGRLTQEELARKNVMRSLRRRVPATAFEIKLQGLWSDVLNLDATLISLDDSFLQIGGDSIQAMRLAGAARDQGLMLTVAEIFKHPKLDDLAQLLSQSAPTALAITGPKPFALLGDAIDRKTACTKVAALCGVEASQVCDIFPCTPLQEGLLAMTARKSNNYILHNEFVLKQGIDGARFQEACRKAVDLMPILRTRIVNLPGQGLVQVVVNEEMAWCSQSISTQEIEMGLGTKLAMYGLVPSVDSGRPIFHLVLHHALFDGWSFPLMLDVIRDIYMGSQPQKSVPFSSFVEHIVAIDTNVSAEHWRLYLDGNTAVTFPALPSPDYTPHVNGSLEHMIDTIEWPRSDITASTFAYTAWALVQSIHTATDDVIFGGIVTGRQAVPGVDRIIGPTIATIPVRIAIDWQATIGGLLRKVQQQALEAAPFEQTGVQNIRKASADAAAACGFQTLLVLQPIQPRNSPESFFVHNDDMGSDEGTFDTYALVAELILETNGLHLSLKYDTSIVTSAYIKEFVSQFENILRQLCTAHLDTLTLRDIEIATKECIGEIWKWNAVVPKPIDACVHELITKTAQKQPQAVAISSWDGELMYNELEGLSTRLAYQLVKQGVRPGHIVPLYLEKSKWLLVAMLGVMKAGGASVVMDYTGIPLERLREIAQQISTTTVILSSVAGEAIAKQLHSSASITVVRKDSFGTALASDTDTLAFEANVQPCDLLYVVFTSGSTGKPKAVMISHRNFSTASYYQGERLGFNNLERVLDFSSSAFDVFWSTCLHSLISGACLCIPTESQRKDDLSGFMTEQKVSLADLTPSTAKVIRSRPPKYLKTLILGGELVSCEEFESLISSTNVKITYGPAECTPTSSILDTTTSGNFKTADIGHTWGLCAWVVHPSNLNLVPRGRVGELWLEGPLVGMNYLNDHEKSATAFVEDPPWLVRGMSGTSTGRRGRVYRTGDLVRYNEDGSLHFIGRKDDQVKIRGQRVELGEVQMHIKQALLKKVPDIEVLADVVTPRSSTTPILVCFLSLQTNNSHHEDYDSSEKSRLSSSRATITQSLQGLHDKLAVVAPAYMIPSIYLEVAQIPMTTTGKTDRRGLLNITSRLSLEELNSQNLLHHRKYREPASPQERMMRQLWADILEIDAASISADDSFLQIGGDSIQAMRLTGLAREHGFMLSVAAIFRHPKLYELAETKIVVDGIQTAMETPEPFSLLSKETDKDEACLQASTLCGVDAETIEDILPCVPLQEGLLAMTAKGSGNYIAYNEYSLTKHVDVERFKNACQAVVKALPILRTRIIDLPGQGLVQVIIAEDIQWNATHHSVQMGLGTPLVLFNLSISESDQPIFQWTLHHTVYDGWTFPMMLQAIDDAYLGISGPTFAPFSNYVRYIQHTDSKASAHFWRTSLQNVNAPVFPPLPSSDYIVEADGVLEEMISVQWPQSNITPSTIVRTCWALLQAIYAANDDVVFGSTVTGRQAAIPGIERMAGPTIATVPVRVRIDWQATVGELLHQVQQQALDTARFEQVGLQNIRKMGPDAEMACNFQALLVVQPVQPSDSAKEGGLFETSIQAQAQQHADNSSTYALTALCDLGKDHLNLMLKYDSTLLSHLQAERYMKQLRHLVGQLCRIGAESIILKDMPTMTQADLHQIWEWNEAVPPPIHTCVHELIAGATRRQPQASAICAWDGELTYHKLDELSTKLAHCLSNSGVRPGVIVPLCFEKSMWMPVAVLGVMKAGGASVALDPTLPPSRLRDIVRQAQEYSSLPCHLILTSSLLEEQSKSLMPHDRQRHAVMTIPKLILSKLESSPQPHIPTSGVTPEDILYVVFTSGSTGQPKGVVVTHSNFSSAIIHQRSSIGMQQSTRVFDFASYAFDAAWANILHTLAAGACICIPSDEDRRSRITGAIQDLQVNYADLTPAVARLIRPRDVPSLQKIKLVGEMLSKSTVDQWRHIEMVVNAYGPAECSILSTLNHVNEDYSSHPSIGKGCGTVTWVVSLQRCGLASIGEVGELWVEGPLVAKGYLNNPELTEAKFIKDPSWLLQGTSGTSSGRSGRLYKTGDLVRYNHDGTLQFMGRKDDQIKIRGQRVELGEVEVRVRQTVMSKSEVQVITEMVTPQNCTQTVFVAFIYLQDSYEQKGGEQDNARQNNDDVQDSRQEGLRLALDHDIRIAEEKLSAALPSYMVPSVFLAVETIPMTATGKIDRRMLRHQASRMTRETLALHNIVHRSKFRHPSTMAAKQLQQLWAEVLNTEPTSISADDSFIKAGGDSIQAMRLVGAARERGWFSLTVADTLGPHSLDHLAKMLTVKPSFKTLEPVKQFSLLPAGMSVDKILAPTIAKHTASFSRQDISDVFPVTDIQSAYINAATERPPRSCSVFYLTLPYQISNEAVARMCDFAWNQFDALRTAFVESDGRYWHVITSTAMSSQLSVHELQDDAEESLHQLYRDALQPSLQLGSAYTQFLLSRSPGKLRLGIRMSHAQYDGISFGELLSVVSAHLAGRACSDPRPQFSHYIKYALSRENEAMDYWRNVLQGSQPLYWFPRTHSQPLSVKTDSPTPARPLKIKKLIKAPQIPSGVTSATHFISACASALSKVTESTDVVFGFVVSGRSTLQPSLSAVFGPCVNVIPIRASIKPEMGLGELSLELQQQRMRGVRFETSTCADLLDQCTDWPKDMRYHRCIVTFQDIEEQPTLDVADGDTTELHAFPEDVIDDAEVLYIYVKPNGTHWDLQVSGGARDHELHLRKDIIERIHGDICLLLKHI</sequence>
<dbReference type="GO" id="GO:0044550">
    <property type="term" value="P:secondary metabolite biosynthetic process"/>
    <property type="evidence" value="ECO:0007669"/>
    <property type="project" value="TreeGrafter"/>
</dbReference>
<protein>
    <recommendedName>
        <fullName evidence="6">Carrier domain-containing protein</fullName>
    </recommendedName>
</protein>
<dbReference type="SUPFAM" id="SSF47336">
    <property type="entry name" value="ACP-like"/>
    <property type="match status" value="6"/>
</dbReference>
<dbReference type="FunFam" id="3.30.559.30:FF:000002">
    <property type="entry name" value="Nonribosomal peptide synthase Pes1"/>
    <property type="match status" value="1"/>
</dbReference>
<dbReference type="EMBL" id="JASWJB010000341">
    <property type="protein sequence ID" value="KAK2591375.1"/>
    <property type="molecule type" value="Genomic_DNA"/>
</dbReference>
<dbReference type="InterPro" id="IPR036736">
    <property type="entry name" value="ACP-like_sf"/>
</dbReference>
<dbReference type="SUPFAM" id="SSF52777">
    <property type="entry name" value="CoA-dependent acyltransferases"/>
    <property type="match status" value="15"/>
</dbReference>
<dbReference type="Proteomes" id="UP001251528">
    <property type="component" value="Unassembled WGS sequence"/>
</dbReference>
<dbReference type="PANTHER" id="PTHR45527:SF3">
    <property type="entry name" value="SIDEROPHORE SYNTHETASE (EUROFUNG)"/>
    <property type="match status" value="1"/>
</dbReference>
<dbReference type="Pfam" id="PF00501">
    <property type="entry name" value="AMP-binding"/>
    <property type="match status" value="5"/>
</dbReference>
<gene>
    <name evidence="7" type="ORF">QQS21_010935</name>
</gene>
<dbReference type="InterPro" id="IPR042099">
    <property type="entry name" value="ANL_N_sf"/>
</dbReference>
<feature type="domain" description="Carrier" evidence="6">
    <location>
        <begin position="1182"/>
        <end position="1258"/>
    </location>
</feature>
<evidence type="ECO:0000313" key="8">
    <source>
        <dbReference type="Proteomes" id="UP001251528"/>
    </source>
</evidence>